<keyword evidence="2 4" id="KW-0238">DNA-binding</keyword>
<dbReference type="PANTHER" id="PTHR47506:SF7">
    <property type="entry name" value="TRANSCRIPTIONAL REGULATORY PROTEIN"/>
    <property type="match status" value="1"/>
</dbReference>
<evidence type="ECO:0000256" key="3">
    <source>
        <dbReference type="ARBA" id="ARBA00023163"/>
    </source>
</evidence>
<evidence type="ECO:0000313" key="6">
    <source>
        <dbReference type="EMBL" id="AFO47514.1"/>
    </source>
</evidence>
<dbReference type="Gene3D" id="1.10.10.60">
    <property type="entry name" value="Homeodomain-like"/>
    <property type="match status" value="1"/>
</dbReference>
<evidence type="ECO:0000259" key="5">
    <source>
        <dbReference type="PROSITE" id="PS50977"/>
    </source>
</evidence>
<evidence type="ECO:0000256" key="1">
    <source>
        <dbReference type="ARBA" id="ARBA00023015"/>
    </source>
</evidence>
<dbReference type="EMBL" id="CP003734">
    <property type="protein sequence ID" value="AFO47514.1"/>
    <property type="molecule type" value="Genomic_DNA"/>
</dbReference>
<dbReference type="HOGENOM" id="CLU_069356_28_2_6"/>
<dbReference type="Pfam" id="PF00440">
    <property type="entry name" value="TetR_N"/>
    <property type="match status" value="1"/>
</dbReference>
<organism evidence="6 7">
    <name type="scientific">Pseudomonas putida (strain DOT-T1E)</name>
    <dbReference type="NCBI Taxonomy" id="1196325"/>
    <lineage>
        <taxon>Bacteria</taxon>
        <taxon>Pseudomonadati</taxon>
        <taxon>Pseudomonadota</taxon>
        <taxon>Gammaproteobacteria</taxon>
        <taxon>Pseudomonadales</taxon>
        <taxon>Pseudomonadaceae</taxon>
        <taxon>Pseudomonas</taxon>
    </lineage>
</organism>
<evidence type="ECO:0000256" key="4">
    <source>
        <dbReference type="PROSITE-ProRule" id="PRU00335"/>
    </source>
</evidence>
<dbReference type="SUPFAM" id="SSF46689">
    <property type="entry name" value="Homeodomain-like"/>
    <property type="match status" value="1"/>
</dbReference>
<dbReference type="SUPFAM" id="SSF48498">
    <property type="entry name" value="Tetracyclin repressor-like, C-terminal domain"/>
    <property type="match status" value="1"/>
</dbReference>
<dbReference type="PATRIC" id="fig|1196325.3.peg.1659"/>
<reference evidence="7" key="1">
    <citation type="journal article" date="2013" name="Microb. Biotechnol.">
        <title>Metabolic potential of the organic-solvent tolerant Pseudomonas putida DOT-T1E deduced from its annotated genome.</title>
        <authorList>
            <person name="Udaondo Z."/>
            <person name="Molina L."/>
            <person name="Daniels C."/>
            <person name="Gomez M.J."/>
            <person name="Molina-Henares M.A."/>
            <person name="Matilla M.A."/>
            <person name="Roca A."/>
            <person name="Fernandez M."/>
            <person name="Duque E."/>
            <person name="Segura A."/>
            <person name="Ramos J.L."/>
        </authorList>
    </citation>
    <scope>NUCLEOTIDE SEQUENCE [LARGE SCALE GENOMIC DNA]</scope>
    <source>
        <strain evidence="7">DOT-T1E</strain>
    </source>
</reference>
<dbReference type="InterPro" id="IPR023772">
    <property type="entry name" value="DNA-bd_HTH_TetR-type_CS"/>
</dbReference>
<dbReference type="InterPro" id="IPR009057">
    <property type="entry name" value="Homeodomain-like_sf"/>
</dbReference>
<dbReference type="AlphaFoldDB" id="I7C760"/>
<accession>I7C760</accession>
<name>I7C760_PSEPT</name>
<evidence type="ECO:0000256" key="2">
    <source>
        <dbReference type="ARBA" id="ARBA00023125"/>
    </source>
</evidence>
<dbReference type="PANTHER" id="PTHR47506">
    <property type="entry name" value="TRANSCRIPTIONAL REGULATORY PROTEIN"/>
    <property type="match status" value="1"/>
</dbReference>
<evidence type="ECO:0000313" key="7">
    <source>
        <dbReference type="Proteomes" id="UP000006503"/>
    </source>
</evidence>
<feature type="domain" description="HTH tetR-type" evidence="5">
    <location>
        <begin position="22"/>
        <end position="82"/>
    </location>
</feature>
<feature type="DNA-binding region" description="H-T-H motif" evidence="4">
    <location>
        <begin position="45"/>
        <end position="64"/>
    </location>
</feature>
<keyword evidence="3" id="KW-0804">Transcription</keyword>
<dbReference type="InterPro" id="IPR001647">
    <property type="entry name" value="HTH_TetR"/>
</dbReference>
<gene>
    <name evidence="6" type="ordered locus">T1E_1660</name>
</gene>
<dbReference type="InterPro" id="IPR036271">
    <property type="entry name" value="Tet_transcr_reg_TetR-rel_C_sf"/>
</dbReference>
<dbReference type="GO" id="GO:0003677">
    <property type="term" value="F:DNA binding"/>
    <property type="evidence" value="ECO:0007669"/>
    <property type="project" value="UniProtKB-UniRule"/>
</dbReference>
<dbReference type="KEGG" id="ppx:T1E_1660"/>
<proteinExistence type="predicted"/>
<dbReference type="Gene3D" id="1.10.357.10">
    <property type="entry name" value="Tetracycline Repressor, domain 2"/>
    <property type="match status" value="1"/>
</dbReference>
<sequence>MMRIIFRSSYFVWVCQMSDKKSKTRERILEAARSALIQHGPAEPSVSQVMGAAGLTVGGFYAHFDSKDELMLEAFRQLLGERRALLAQIDPNLDGAGRRALAGAFYLSRKHRDCEVHACPLPNALGEMQRLPEVFREVLAEHIELMAAAMVDRPEDADKALADLALMVGGLALARALGASDLSDRILRAAKSAVL</sequence>
<dbReference type="PROSITE" id="PS50977">
    <property type="entry name" value="HTH_TETR_2"/>
    <property type="match status" value="1"/>
</dbReference>
<dbReference type="PROSITE" id="PS01081">
    <property type="entry name" value="HTH_TETR_1"/>
    <property type="match status" value="1"/>
</dbReference>
<protein>
    <submittedName>
        <fullName evidence="6">TetR family transcriptional regulator</fullName>
    </submittedName>
</protein>
<dbReference type="PRINTS" id="PR00455">
    <property type="entry name" value="HTHTETR"/>
</dbReference>
<dbReference type="Proteomes" id="UP000006503">
    <property type="component" value="Chromosome"/>
</dbReference>
<keyword evidence="1" id="KW-0805">Transcription regulation</keyword>